<proteinExistence type="predicted"/>
<dbReference type="GeneID" id="64977761"/>
<organism evidence="4 5">
    <name type="scientific">Aspergillus puulaauensis</name>
    <dbReference type="NCBI Taxonomy" id="1220207"/>
    <lineage>
        <taxon>Eukaryota</taxon>
        <taxon>Fungi</taxon>
        <taxon>Dikarya</taxon>
        <taxon>Ascomycota</taxon>
        <taxon>Pezizomycotina</taxon>
        <taxon>Eurotiomycetes</taxon>
        <taxon>Eurotiomycetidae</taxon>
        <taxon>Eurotiales</taxon>
        <taxon>Aspergillaceae</taxon>
        <taxon>Aspergillus</taxon>
    </lineage>
</organism>
<evidence type="ECO:0000256" key="1">
    <source>
        <dbReference type="ARBA" id="ARBA00022729"/>
    </source>
</evidence>
<gene>
    <name evidence="4" type="ORF">APUU_60804S</name>
</gene>
<feature type="chain" id="PRO_5031295777" description="Yeast cell wall synthesis Kre9/Knh1-like N-terminal domain-containing protein" evidence="2">
    <location>
        <begin position="20"/>
        <end position="150"/>
    </location>
</feature>
<dbReference type="Proteomes" id="UP000654913">
    <property type="component" value="Chromosome 6"/>
</dbReference>
<evidence type="ECO:0000259" key="3">
    <source>
        <dbReference type="Pfam" id="PF10342"/>
    </source>
</evidence>
<evidence type="ECO:0000313" key="4">
    <source>
        <dbReference type="EMBL" id="BCS27756.1"/>
    </source>
</evidence>
<reference evidence="4" key="1">
    <citation type="submission" date="2021-01" db="EMBL/GenBank/DDBJ databases">
        <authorList>
            <consortium name="Aspergillus puulaauensis MK2 genome sequencing consortium"/>
            <person name="Kazuki M."/>
            <person name="Futagami T."/>
        </authorList>
    </citation>
    <scope>NUCLEOTIDE SEQUENCE</scope>
    <source>
        <strain evidence="4">MK2</strain>
    </source>
</reference>
<name>A0A7R7XUE4_9EURO</name>
<accession>A0A7R7XUE4</accession>
<dbReference type="PANTHER" id="PTHR35185:SF1">
    <property type="entry name" value="UPF0619 GPI-ANCHORED MEMBRANE PROTEIN C1322.10"/>
    <property type="match status" value="1"/>
</dbReference>
<evidence type="ECO:0000256" key="2">
    <source>
        <dbReference type="SAM" id="SignalP"/>
    </source>
</evidence>
<dbReference type="OrthoDB" id="10469293at2759"/>
<feature type="signal peptide" evidence="2">
    <location>
        <begin position="1"/>
        <end position="19"/>
    </location>
</feature>
<protein>
    <recommendedName>
        <fullName evidence="3">Yeast cell wall synthesis Kre9/Knh1-like N-terminal domain-containing protein</fullName>
    </recommendedName>
</protein>
<keyword evidence="1 2" id="KW-0732">Signal</keyword>
<dbReference type="InterPro" id="IPR052479">
    <property type="entry name" value="GPI-anchor_Adhesion_Reg"/>
</dbReference>
<dbReference type="Pfam" id="PF10342">
    <property type="entry name" value="Kre9_KNH"/>
    <property type="match status" value="1"/>
</dbReference>
<dbReference type="AlphaFoldDB" id="A0A7R7XUE4"/>
<sequence>MIQPKWPLLLFTLPAISSGDWLDLTKSSTVEWSSESSDPSYIAISLTNEDRALSRDVTVAENVSTSDESYTFDSVTALPGSGYVIKLKSPDDGNIEAQSGDFIVVKPGDSNVTNNGSTTHEDEDNAAGRAGIYPTLGLFLTLFMAGFNVL</sequence>
<feature type="domain" description="Yeast cell wall synthesis Kre9/Knh1-like N-terminal" evidence="3">
    <location>
        <begin position="18"/>
        <end position="102"/>
    </location>
</feature>
<evidence type="ECO:0000313" key="5">
    <source>
        <dbReference type="Proteomes" id="UP000654913"/>
    </source>
</evidence>
<dbReference type="RefSeq" id="XP_041559950.1">
    <property type="nucleotide sequence ID" value="XM_041694084.1"/>
</dbReference>
<dbReference type="InterPro" id="IPR018466">
    <property type="entry name" value="Kre9/Knh1-like_N"/>
</dbReference>
<reference evidence="4" key="2">
    <citation type="submission" date="2021-02" db="EMBL/GenBank/DDBJ databases">
        <title>Aspergillus puulaauensis MK2 genome sequence.</title>
        <authorList>
            <person name="Futagami T."/>
            <person name="Mori K."/>
            <person name="Kadooka C."/>
            <person name="Tanaka T."/>
        </authorList>
    </citation>
    <scope>NUCLEOTIDE SEQUENCE</scope>
    <source>
        <strain evidence="4">MK2</strain>
    </source>
</reference>
<dbReference type="PANTHER" id="PTHR35185">
    <property type="entry name" value="SERINE/THREONINE-RICH PROTEIN ADG2-RELATED"/>
    <property type="match status" value="1"/>
</dbReference>
<dbReference type="EMBL" id="AP024448">
    <property type="protein sequence ID" value="BCS27756.1"/>
    <property type="molecule type" value="Genomic_DNA"/>
</dbReference>
<dbReference type="KEGG" id="apuu:APUU_60804S"/>
<keyword evidence="5" id="KW-1185">Reference proteome</keyword>